<evidence type="ECO:0000313" key="1">
    <source>
        <dbReference type="EMBL" id="KQD16625.1"/>
    </source>
</evidence>
<gene>
    <name evidence="1" type="ORF">APD06_05195</name>
</gene>
<name>A0AB73FCD6_ACIBA</name>
<dbReference type="RefSeq" id="WP_031946170.1">
    <property type="nucleotide sequence ID" value="NZ_JABJRR010000015.1"/>
</dbReference>
<dbReference type="EMBL" id="LLFE01000093">
    <property type="protein sequence ID" value="KQD16625.1"/>
    <property type="molecule type" value="Genomic_DNA"/>
</dbReference>
<sequence length="98" mass="10948">MSNQVEVVAIKKGFYHGIRDVGTKFFVPSDLLTGKKTWFKPVNENYVFSEQQNADPNNPYTRMNKDALTQAAVEKGIQLSGAETKAQIIELLTAEQSL</sequence>
<proteinExistence type="predicted"/>
<dbReference type="Proteomes" id="UP000051322">
    <property type="component" value="Unassembled WGS sequence"/>
</dbReference>
<reference evidence="1 2" key="1">
    <citation type="submission" date="2015-10" db="EMBL/GenBank/DDBJ databases">
        <title>The utility of whole genome sequencing in characterizing Acinetobacter epidemiology and analyzing hospital outbreaks.</title>
        <authorList>
            <person name="Ozer E.A."/>
            <person name="Fitzpatrick M.A."/>
            <person name="Hauser A.R."/>
        </authorList>
    </citation>
    <scope>NUCLEOTIDE SEQUENCE [LARGE SCALE GENOMIC DNA]</scope>
    <source>
        <strain evidence="1 2">ABBL059</strain>
    </source>
</reference>
<accession>A0AB73FCD6</accession>
<protein>
    <recommendedName>
        <fullName evidence="3">Rho termination factor N-terminal domain-containing protein</fullName>
    </recommendedName>
</protein>
<organism evidence="1 2">
    <name type="scientific">Acinetobacter baumannii</name>
    <dbReference type="NCBI Taxonomy" id="470"/>
    <lineage>
        <taxon>Bacteria</taxon>
        <taxon>Pseudomonadati</taxon>
        <taxon>Pseudomonadota</taxon>
        <taxon>Gammaproteobacteria</taxon>
        <taxon>Moraxellales</taxon>
        <taxon>Moraxellaceae</taxon>
        <taxon>Acinetobacter</taxon>
        <taxon>Acinetobacter calcoaceticus/baumannii complex</taxon>
    </lineage>
</organism>
<dbReference type="AlphaFoldDB" id="A0AB73FCD6"/>
<comment type="caution">
    <text evidence="1">The sequence shown here is derived from an EMBL/GenBank/DDBJ whole genome shotgun (WGS) entry which is preliminary data.</text>
</comment>
<evidence type="ECO:0000313" key="2">
    <source>
        <dbReference type="Proteomes" id="UP000051322"/>
    </source>
</evidence>
<evidence type="ECO:0008006" key="3">
    <source>
        <dbReference type="Google" id="ProtNLM"/>
    </source>
</evidence>